<organism evidence="2 3">
    <name type="scientific">Zizania palustris</name>
    <name type="common">Northern wild rice</name>
    <dbReference type="NCBI Taxonomy" id="103762"/>
    <lineage>
        <taxon>Eukaryota</taxon>
        <taxon>Viridiplantae</taxon>
        <taxon>Streptophyta</taxon>
        <taxon>Embryophyta</taxon>
        <taxon>Tracheophyta</taxon>
        <taxon>Spermatophyta</taxon>
        <taxon>Magnoliopsida</taxon>
        <taxon>Liliopsida</taxon>
        <taxon>Poales</taxon>
        <taxon>Poaceae</taxon>
        <taxon>BOP clade</taxon>
        <taxon>Oryzoideae</taxon>
        <taxon>Oryzeae</taxon>
        <taxon>Zizaniinae</taxon>
        <taxon>Zizania</taxon>
    </lineage>
</organism>
<evidence type="ECO:0000313" key="3">
    <source>
        <dbReference type="Proteomes" id="UP000729402"/>
    </source>
</evidence>
<dbReference type="OrthoDB" id="603754at2759"/>
<name>A0A8J5RPU1_ZIZPA</name>
<dbReference type="Proteomes" id="UP000729402">
    <property type="component" value="Unassembled WGS sequence"/>
</dbReference>
<keyword evidence="3" id="KW-1185">Reference proteome</keyword>
<dbReference type="AlphaFoldDB" id="A0A8J5RPU1"/>
<comment type="caution">
    <text evidence="2">The sequence shown here is derived from an EMBL/GenBank/DDBJ whole genome shotgun (WGS) entry which is preliminary data.</text>
</comment>
<dbReference type="EMBL" id="JAAALK010000289">
    <property type="protein sequence ID" value="KAG8050549.1"/>
    <property type="molecule type" value="Genomic_DNA"/>
</dbReference>
<reference evidence="2" key="1">
    <citation type="journal article" date="2021" name="bioRxiv">
        <title>Whole Genome Assembly and Annotation of Northern Wild Rice, Zizania palustris L., Supports a Whole Genome Duplication in the Zizania Genus.</title>
        <authorList>
            <person name="Haas M."/>
            <person name="Kono T."/>
            <person name="Macchietto M."/>
            <person name="Millas R."/>
            <person name="McGilp L."/>
            <person name="Shao M."/>
            <person name="Duquette J."/>
            <person name="Hirsch C.N."/>
            <person name="Kimball J."/>
        </authorList>
    </citation>
    <scope>NUCLEOTIDE SEQUENCE</scope>
    <source>
        <tissue evidence="2">Fresh leaf tissue</tissue>
    </source>
</reference>
<proteinExistence type="predicted"/>
<feature type="compositionally biased region" description="Polar residues" evidence="1">
    <location>
        <begin position="360"/>
        <end position="374"/>
    </location>
</feature>
<feature type="region of interest" description="Disordered" evidence="1">
    <location>
        <begin position="296"/>
        <end position="385"/>
    </location>
</feature>
<protein>
    <submittedName>
        <fullName evidence="2">Uncharacterized protein</fullName>
    </submittedName>
</protein>
<evidence type="ECO:0000313" key="2">
    <source>
        <dbReference type="EMBL" id="KAG8050549.1"/>
    </source>
</evidence>
<feature type="region of interest" description="Disordered" evidence="1">
    <location>
        <begin position="178"/>
        <end position="200"/>
    </location>
</feature>
<evidence type="ECO:0000256" key="1">
    <source>
        <dbReference type="SAM" id="MobiDB-lite"/>
    </source>
</evidence>
<dbReference type="PANTHER" id="PTHR36376:SF1">
    <property type="entry name" value="OS09G0514700 PROTEIN"/>
    <property type="match status" value="1"/>
</dbReference>
<dbReference type="PANTHER" id="PTHR36376">
    <property type="entry name" value="OS09G0514700 PROTEIN"/>
    <property type="match status" value="1"/>
</dbReference>
<feature type="compositionally biased region" description="Basic and acidic residues" evidence="1">
    <location>
        <begin position="327"/>
        <end position="342"/>
    </location>
</feature>
<feature type="compositionally biased region" description="Polar residues" evidence="1">
    <location>
        <begin position="297"/>
        <end position="314"/>
    </location>
</feature>
<reference evidence="2" key="2">
    <citation type="submission" date="2021-02" db="EMBL/GenBank/DDBJ databases">
        <authorList>
            <person name="Kimball J.A."/>
            <person name="Haas M.W."/>
            <person name="Macchietto M."/>
            <person name="Kono T."/>
            <person name="Duquette J."/>
            <person name="Shao M."/>
        </authorList>
    </citation>
    <scope>NUCLEOTIDE SEQUENCE</scope>
    <source>
        <tissue evidence="2">Fresh leaf tissue</tissue>
    </source>
</reference>
<sequence>MTHKDKLISHFISHNLDSGTRLSFPPASIKNGKASCFIHSSTVQGTASNVQSQNAGCIGKNSTAQVDDKISPESNHLAPNVGENIKDNGGGSSDKISENAHSSFQFFVMSDEGLDLFVDLNSTPSTLIQSMKEQVFIAPSTFPSEPASFSHPISNPVTKDSINNPISSVEIQNKRAGSIAPLTNSSPGSTGGGVPVSSSRLTSDIQNISHMTANALNDKMLPQDSVDFSACLERNHASPADVSVHATGNKGHVVRSDSDEMINVLDGAQLAHNVAKLPVTDAQLEPRSADRFITGSFKLTNTTPSSAAPGNAFSSKHDAESAQGHDSAYKKICDPDEPEKFQHKIQPSPEPPRKKPRSLRTASARQTKPATSTKRSARRVPKGSL</sequence>
<feature type="region of interest" description="Disordered" evidence="1">
    <location>
        <begin position="70"/>
        <end position="93"/>
    </location>
</feature>
<gene>
    <name evidence="2" type="ORF">GUJ93_ZPchr0009g1485</name>
</gene>
<accession>A0A8J5RPU1</accession>
<feature type="compositionally biased region" description="Basic residues" evidence="1">
    <location>
        <begin position="375"/>
        <end position="385"/>
    </location>
</feature>